<gene>
    <name evidence="2" type="ORF">Lnau_2358</name>
</gene>
<dbReference type="AlphaFoldDB" id="A0A0W0WMQ1"/>
<evidence type="ECO:0000313" key="3">
    <source>
        <dbReference type="Proteomes" id="UP000054725"/>
    </source>
</evidence>
<feature type="domain" description="Aminoglycoside phosphotransferase" evidence="1">
    <location>
        <begin position="25"/>
        <end position="252"/>
    </location>
</feature>
<comment type="caution">
    <text evidence="2">The sequence shown here is derived from an EMBL/GenBank/DDBJ whole genome shotgun (WGS) entry which is preliminary data.</text>
</comment>
<protein>
    <submittedName>
        <fullName evidence="2">Putative aminoglycoside phosphotransferase</fullName>
    </submittedName>
</protein>
<organism evidence="2 3">
    <name type="scientific">Legionella nautarum</name>
    <dbReference type="NCBI Taxonomy" id="45070"/>
    <lineage>
        <taxon>Bacteria</taxon>
        <taxon>Pseudomonadati</taxon>
        <taxon>Pseudomonadota</taxon>
        <taxon>Gammaproteobacteria</taxon>
        <taxon>Legionellales</taxon>
        <taxon>Legionellaceae</taxon>
        <taxon>Legionella</taxon>
    </lineage>
</organism>
<evidence type="ECO:0000313" key="2">
    <source>
        <dbReference type="EMBL" id="KTD33607.1"/>
    </source>
</evidence>
<dbReference type="EMBL" id="LNYO01000023">
    <property type="protein sequence ID" value="KTD33607.1"/>
    <property type="molecule type" value="Genomic_DNA"/>
</dbReference>
<dbReference type="InterPro" id="IPR011009">
    <property type="entry name" value="Kinase-like_dom_sf"/>
</dbReference>
<dbReference type="Pfam" id="PF01636">
    <property type="entry name" value="APH"/>
    <property type="match status" value="1"/>
</dbReference>
<dbReference type="Proteomes" id="UP000054725">
    <property type="component" value="Unassembled WGS sequence"/>
</dbReference>
<keyword evidence="2" id="KW-0808">Transferase</keyword>
<keyword evidence="3" id="KW-1185">Reference proteome</keyword>
<dbReference type="STRING" id="45070.Lnau_2358"/>
<dbReference type="PATRIC" id="fig|45070.6.peg.2490"/>
<dbReference type="Gene3D" id="3.90.1200.10">
    <property type="match status" value="1"/>
</dbReference>
<sequence>MVNKNQLETICKKLKMNYPCDLPQRVHGGLLHKMWYLECNGSQFAVKQLNKRLQLTEEIKSQYELTEEIAFQFSQRTIPAVHALKLENNYLILSEDEAFLVYPWITAKALDKDAISEIHALKIATLLAKIHRINLNVPELGSQEFDIHPNEKISVLIDQSASKNLVFKEQLKSNQRVIIELNDLYQKTIPILQSSGVVSHGDLDQKNVLWDKNDTAFLIDWESARKLNPTYEIVNCALDWSGITTPLFNKILFIKMLKTYASTGITINQDHLEAAFYGVVGNWVNWLVYNIDRSFSSDKEQQDIGIEQVLQVLPTIIQVKVSITELIQLVTRELRISCNKSKNLRKIP</sequence>
<name>A0A0W0WMQ1_9GAMM</name>
<dbReference type="InterPro" id="IPR002575">
    <property type="entry name" value="Aminoglycoside_PTrfase"/>
</dbReference>
<reference evidence="2 3" key="1">
    <citation type="submission" date="2015-11" db="EMBL/GenBank/DDBJ databases">
        <title>Genomic analysis of 38 Legionella species identifies large and diverse effector repertoires.</title>
        <authorList>
            <person name="Burstein D."/>
            <person name="Amaro F."/>
            <person name="Zusman T."/>
            <person name="Lifshitz Z."/>
            <person name="Cohen O."/>
            <person name="Gilbert J.A."/>
            <person name="Pupko T."/>
            <person name="Shuman H.A."/>
            <person name="Segal G."/>
        </authorList>
    </citation>
    <scope>NUCLEOTIDE SEQUENCE [LARGE SCALE GENOMIC DNA]</scope>
    <source>
        <strain evidence="2 3">ATCC 49506</strain>
    </source>
</reference>
<accession>A0A0W0WMQ1</accession>
<dbReference type="SUPFAM" id="SSF56112">
    <property type="entry name" value="Protein kinase-like (PK-like)"/>
    <property type="match status" value="1"/>
</dbReference>
<evidence type="ECO:0000259" key="1">
    <source>
        <dbReference type="Pfam" id="PF01636"/>
    </source>
</evidence>
<dbReference type="GO" id="GO:0016740">
    <property type="term" value="F:transferase activity"/>
    <property type="evidence" value="ECO:0007669"/>
    <property type="project" value="UniProtKB-KW"/>
</dbReference>
<proteinExistence type="predicted"/>